<feature type="region of interest" description="Disordered" evidence="5">
    <location>
        <begin position="339"/>
        <end position="372"/>
    </location>
</feature>
<dbReference type="InterPro" id="IPR053000">
    <property type="entry name" value="WSS1-like_metalloprotease"/>
</dbReference>
<evidence type="ECO:0008006" key="10">
    <source>
        <dbReference type="Google" id="ProtNLM"/>
    </source>
</evidence>
<feature type="compositionally biased region" description="Basic and acidic residues" evidence="5">
    <location>
        <begin position="457"/>
        <end position="467"/>
    </location>
</feature>
<evidence type="ECO:0000259" key="6">
    <source>
        <dbReference type="PROSITE" id="PS50199"/>
    </source>
</evidence>
<dbReference type="PROSITE" id="PS01358">
    <property type="entry name" value="ZF_RANBP2_1"/>
    <property type="match status" value="1"/>
</dbReference>
<comment type="caution">
    <text evidence="8">The sequence shown here is derived from an EMBL/GenBank/DDBJ whole genome shotgun (WGS) entry which is preliminary data.</text>
</comment>
<proteinExistence type="predicted"/>
<dbReference type="PROSITE" id="PS51397">
    <property type="entry name" value="WLM"/>
    <property type="match status" value="1"/>
</dbReference>
<dbReference type="SMART" id="SM00547">
    <property type="entry name" value="ZnF_RBZ"/>
    <property type="match status" value="1"/>
</dbReference>
<dbReference type="PROSITE" id="PS50199">
    <property type="entry name" value="ZF_RANBP2_2"/>
    <property type="match status" value="1"/>
</dbReference>
<feature type="domain" description="WLM" evidence="7">
    <location>
        <begin position="8"/>
        <end position="253"/>
    </location>
</feature>
<dbReference type="InterPro" id="IPR036443">
    <property type="entry name" value="Znf_RanBP2_sf"/>
</dbReference>
<protein>
    <recommendedName>
        <fullName evidence="10">WLM-domain-containing protein</fullName>
    </recommendedName>
</protein>
<name>A0AAD7U1X9_9APHY</name>
<feature type="domain" description="RanBP2-type" evidence="6">
    <location>
        <begin position="513"/>
        <end position="542"/>
    </location>
</feature>
<dbReference type="GO" id="GO:0008270">
    <property type="term" value="F:zinc ion binding"/>
    <property type="evidence" value="ECO:0007669"/>
    <property type="project" value="UniProtKB-KW"/>
</dbReference>
<dbReference type="EMBL" id="JAPEVG010000042">
    <property type="protein sequence ID" value="KAJ8489929.1"/>
    <property type="molecule type" value="Genomic_DNA"/>
</dbReference>
<feature type="compositionally biased region" description="Low complexity" evidence="5">
    <location>
        <begin position="399"/>
        <end position="408"/>
    </location>
</feature>
<gene>
    <name evidence="8" type="ORF">ONZ51_g2641</name>
</gene>
<dbReference type="PANTHER" id="PTHR46622">
    <property type="entry name" value="DNA-DEPENDENT METALLOPROTEASE WSS1"/>
    <property type="match status" value="1"/>
</dbReference>
<feature type="region of interest" description="Disordered" evidence="5">
    <location>
        <begin position="169"/>
        <end position="311"/>
    </location>
</feature>
<feature type="compositionally biased region" description="Low complexity" evidence="5">
    <location>
        <begin position="339"/>
        <end position="355"/>
    </location>
</feature>
<keyword evidence="9" id="KW-1185">Reference proteome</keyword>
<organism evidence="8 9">
    <name type="scientific">Trametes cubensis</name>
    <dbReference type="NCBI Taxonomy" id="1111947"/>
    <lineage>
        <taxon>Eukaryota</taxon>
        <taxon>Fungi</taxon>
        <taxon>Dikarya</taxon>
        <taxon>Basidiomycota</taxon>
        <taxon>Agaricomycotina</taxon>
        <taxon>Agaricomycetes</taxon>
        <taxon>Polyporales</taxon>
        <taxon>Polyporaceae</taxon>
        <taxon>Trametes</taxon>
    </lineage>
</organism>
<feature type="compositionally biased region" description="Polar residues" evidence="5">
    <location>
        <begin position="491"/>
        <end position="513"/>
    </location>
</feature>
<keyword evidence="2 4" id="KW-0863">Zinc-finger</keyword>
<dbReference type="Pfam" id="PF00641">
    <property type="entry name" value="Zn_ribbon_RanBP"/>
    <property type="match status" value="1"/>
</dbReference>
<evidence type="ECO:0000256" key="1">
    <source>
        <dbReference type="ARBA" id="ARBA00022723"/>
    </source>
</evidence>
<dbReference type="GO" id="GO:0005634">
    <property type="term" value="C:nucleus"/>
    <property type="evidence" value="ECO:0007669"/>
    <property type="project" value="TreeGrafter"/>
</dbReference>
<evidence type="ECO:0000256" key="4">
    <source>
        <dbReference type="PROSITE-ProRule" id="PRU00322"/>
    </source>
</evidence>
<evidence type="ECO:0000256" key="3">
    <source>
        <dbReference type="ARBA" id="ARBA00022833"/>
    </source>
</evidence>
<reference evidence="8" key="1">
    <citation type="submission" date="2022-11" db="EMBL/GenBank/DDBJ databases">
        <title>Genome Sequence of Cubamyces cubensis.</title>
        <authorList>
            <person name="Buettner E."/>
        </authorList>
    </citation>
    <scope>NUCLEOTIDE SEQUENCE</scope>
    <source>
        <strain evidence="8">MPL-01</strain>
    </source>
</reference>
<evidence type="ECO:0000259" key="7">
    <source>
        <dbReference type="PROSITE" id="PS51397"/>
    </source>
</evidence>
<feature type="compositionally biased region" description="Basic and acidic residues" evidence="5">
    <location>
        <begin position="239"/>
        <end position="252"/>
    </location>
</feature>
<dbReference type="InterPro" id="IPR013536">
    <property type="entry name" value="WLM_dom"/>
</dbReference>
<evidence type="ECO:0000256" key="2">
    <source>
        <dbReference type="ARBA" id="ARBA00022771"/>
    </source>
</evidence>
<dbReference type="PANTHER" id="PTHR46622:SF1">
    <property type="entry name" value="DNA-DEPENDENT METALLOPROTEASE WSS1"/>
    <property type="match status" value="1"/>
</dbReference>
<dbReference type="Proteomes" id="UP001215151">
    <property type="component" value="Unassembled WGS sequence"/>
</dbReference>
<dbReference type="AlphaFoldDB" id="A0AAD7U1X9"/>
<dbReference type="GO" id="GO:0006281">
    <property type="term" value="P:DNA repair"/>
    <property type="evidence" value="ECO:0007669"/>
    <property type="project" value="TreeGrafter"/>
</dbReference>
<evidence type="ECO:0000313" key="9">
    <source>
        <dbReference type="Proteomes" id="UP001215151"/>
    </source>
</evidence>
<sequence>MVHVRLNEKEANPNPHVNFISPLKTGDEAAAEEARQLLRALAAQVRPIMKAEGFVVNSLEEYEYNRVFLGRNWNNGEVVELVLRDSVGNFLPTPCLLSTLCHELAHIKHMNHGPAFQALWKKLQNNVRELQSKGYYGDGYWSSGTRLADSAHIGGEGLDAGDLPEFMCGGAQSRARPSSTRRRRRNQAGAQTAKRRKAGSRVTAQGTFKGAGRALNEDVSDEEAKKAGSGFRKKAASKRAREERALAAERRLRALQGKGKCTDHVAGQSSRLPTEPVYGPGSADDTAEPCPDSEEENDDLENVPEDDEARRHAMLESMDQSDIEGLRTSKQRFLTEFFPAPQASSSTSSAPAAATDWLQNARDKGKGKRKDLGVIEISSDEEGESPPFELSCDIQSLPQGGAAASVGSQPGGGGSGLCRDREADVQTTSTWGKGAVKGGKLIYGTLVRDEIAKRNRESLGMDGDGRRLGGVHSRSAPARGQPARDPPSRLSLATTNAQPTSPEDTGQSTNPENAGQWSCQVCTLLNEPLHLACAACATPRGQETWAESAL</sequence>
<dbReference type="InterPro" id="IPR001876">
    <property type="entry name" value="Znf_RanBP2"/>
</dbReference>
<dbReference type="Pfam" id="PF08325">
    <property type="entry name" value="WLM"/>
    <property type="match status" value="1"/>
</dbReference>
<dbReference type="GO" id="GO:0008237">
    <property type="term" value="F:metallopeptidase activity"/>
    <property type="evidence" value="ECO:0007669"/>
    <property type="project" value="TreeGrafter"/>
</dbReference>
<keyword evidence="3" id="KW-0862">Zinc</keyword>
<feature type="region of interest" description="Disordered" evidence="5">
    <location>
        <begin position="399"/>
        <end position="420"/>
    </location>
</feature>
<evidence type="ECO:0000256" key="5">
    <source>
        <dbReference type="SAM" id="MobiDB-lite"/>
    </source>
</evidence>
<dbReference type="Gene3D" id="3.30.2010.10">
    <property type="entry name" value="Metalloproteases ('zincins'), catalytic domain"/>
    <property type="match status" value="1"/>
</dbReference>
<accession>A0AAD7U1X9</accession>
<feature type="region of interest" description="Disordered" evidence="5">
    <location>
        <begin position="457"/>
        <end position="513"/>
    </location>
</feature>
<evidence type="ECO:0000313" key="8">
    <source>
        <dbReference type="EMBL" id="KAJ8489929.1"/>
    </source>
</evidence>
<feature type="compositionally biased region" description="Acidic residues" evidence="5">
    <location>
        <begin position="285"/>
        <end position="307"/>
    </location>
</feature>
<dbReference type="Gene3D" id="4.10.1060.10">
    <property type="entry name" value="Zinc finger, RanBP2-type"/>
    <property type="match status" value="1"/>
</dbReference>
<dbReference type="SUPFAM" id="SSF90209">
    <property type="entry name" value="Ran binding protein zinc finger-like"/>
    <property type="match status" value="1"/>
</dbReference>
<keyword evidence="1" id="KW-0479">Metal-binding</keyword>